<dbReference type="eggNOG" id="COG2358">
    <property type="taxonomic scope" value="Bacteria"/>
</dbReference>
<protein>
    <submittedName>
        <fullName evidence="2">TRAP transporter solute receptor, TAXI family</fullName>
    </submittedName>
</protein>
<evidence type="ECO:0000313" key="3">
    <source>
        <dbReference type="Proteomes" id="UP000007468"/>
    </source>
</evidence>
<dbReference type="NCBIfam" id="TIGR02122">
    <property type="entry name" value="TRAP_TAXI"/>
    <property type="match status" value="1"/>
</dbReference>
<dbReference type="PANTHER" id="PTHR42941:SF1">
    <property type="entry name" value="SLL1037 PROTEIN"/>
    <property type="match status" value="1"/>
</dbReference>
<dbReference type="STRING" id="546269.HMPREF0389_00704"/>
<dbReference type="PATRIC" id="fig|546269.5.peg.1186"/>
<feature type="chain" id="PRO_5003083851" evidence="1">
    <location>
        <begin position="26"/>
        <end position="337"/>
    </location>
</feature>
<keyword evidence="3" id="KW-1185">Reference proteome</keyword>
<dbReference type="Pfam" id="PF16868">
    <property type="entry name" value="NMT1_3"/>
    <property type="match status" value="1"/>
</dbReference>
<dbReference type="KEGG" id="faa:HMPREF0389_00704"/>
<accession>D6GPT1</accession>
<dbReference type="CDD" id="cd13567">
    <property type="entry name" value="PBP2_TtGluBP"/>
    <property type="match status" value="1"/>
</dbReference>
<proteinExistence type="predicted"/>
<organism evidence="2 3">
    <name type="scientific">Filifactor alocis (strain ATCC 35896 / CCUG 47790 / D40 B5)</name>
    <name type="common">Fusobacterium alocis</name>
    <dbReference type="NCBI Taxonomy" id="546269"/>
    <lineage>
        <taxon>Bacteria</taxon>
        <taxon>Bacillati</taxon>
        <taxon>Bacillota</taxon>
        <taxon>Clostridia</taxon>
        <taxon>Peptostreptococcales</taxon>
        <taxon>Filifactoraceae</taxon>
        <taxon>Filifactor</taxon>
    </lineage>
</organism>
<dbReference type="PANTHER" id="PTHR42941">
    <property type="entry name" value="SLL1037 PROTEIN"/>
    <property type="match status" value="1"/>
</dbReference>
<sequence length="337" mass="35967">MKHFVRKGLCFLTVGAMLFTMTACGGETTPESSDGDTKAATEGLTNDGNYVFASGGTSGTYYPLAGAIATLVNEKVSVNTTVQSTGASKENVMLISQDEADFAIIQNDVLDYAYNGTGLFQESGKVEGLATVASIYPEVIQVVVAADSGINTIADLKGKRVSIGDAGSGVEQNALQVLDAYGLTVDDISVNRLSFKESGSAFKDGQIDAFFVTAGIPNTAVTELAVTRALKLVDVSGAEADKLKEQYPFYTDVVIPKDVYKTENDITTLGVRALIVCRDDMSEEEVYNFTKAIYENLEPLGESYAKAKEFKLEEAVLGVTVPLHPGAQKYFDEKGVK</sequence>
<dbReference type="PROSITE" id="PS51257">
    <property type="entry name" value="PROKAR_LIPOPROTEIN"/>
    <property type="match status" value="1"/>
</dbReference>
<dbReference type="Proteomes" id="UP000007468">
    <property type="component" value="Chromosome"/>
</dbReference>
<keyword evidence="1" id="KW-0732">Signal</keyword>
<dbReference type="RefSeq" id="WP_014262705.1">
    <property type="nucleotide sequence ID" value="NC_016630.1"/>
</dbReference>
<gene>
    <name evidence="2" type="ordered locus">HMPREF0389_00704</name>
</gene>
<dbReference type="Gene3D" id="3.40.190.10">
    <property type="entry name" value="Periplasmic binding protein-like II"/>
    <property type="match status" value="2"/>
</dbReference>
<dbReference type="InterPro" id="IPR011852">
    <property type="entry name" value="TRAP_TAXI"/>
</dbReference>
<name>D6GPT1_FILAD</name>
<evidence type="ECO:0000256" key="1">
    <source>
        <dbReference type="SAM" id="SignalP"/>
    </source>
</evidence>
<feature type="signal peptide" evidence="1">
    <location>
        <begin position="1"/>
        <end position="25"/>
    </location>
</feature>
<evidence type="ECO:0000313" key="2">
    <source>
        <dbReference type="EMBL" id="EFE28784.2"/>
    </source>
</evidence>
<reference evidence="3" key="1">
    <citation type="submission" date="2010-12" db="EMBL/GenBank/DDBJ databases">
        <title>The genome sequence of Filifactor alocis strain ATCC 35896.</title>
        <authorList>
            <consortium name="The Broad Institute Genome Sequencing Platform"/>
            <person name="Ward D."/>
            <person name="Earl A."/>
            <person name="Feldgarden M."/>
            <person name="Young S.K."/>
            <person name="Gargeya S."/>
            <person name="Zeng Q."/>
            <person name="Alvarado L."/>
            <person name="Berlin A."/>
            <person name="Bochicchio J."/>
            <person name="Chapman S.B."/>
            <person name="Chen Z."/>
            <person name="Freedman E."/>
            <person name="Gellesch M."/>
            <person name="Goldberg J."/>
            <person name="Griggs A."/>
            <person name="Gujja S."/>
            <person name="Heilman E."/>
            <person name="Heiman D."/>
            <person name="Howarth C."/>
            <person name="Mehta T."/>
            <person name="Neiman D."/>
            <person name="Pearson M."/>
            <person name="Roberts A."/>
            <person name="Saif S."/>
            <person name="Shea T."/>
            <person name="Shenoy N."/>
            <person name="Sisk P."/>
            <person name="Stolte C."/>
            <person name="Sykes S."/>
            <person name="White J."/>
            <person name="Yandava C."/>
            <person name="Izard J."/>
            <person name="Blanton J.M."/>
            <person name="Baranova O.V."/>
            <person name="Tanner A.C."/>
            <person name="Dewhirst F.E."/>
            <person name="Haas B."/>
            <person name="Nusbaum C."/>
            <person name="Birren B."/>
        </authorList>
    </citation>
    <scope>NUCLEOTIDE SEQUENCE [LARGE SCALE GENOMIC DNA]</scope>
    <source>
        <strain evidence="3">ATCC 35896 / D40 B5</strain>
    </source>
</reference>
<dbReference type="AlphaFoldDB" id="D6GPT1"/>
<dbReference type="HOGENOM" id="CLU_033215_4_1_9"/>
<keyword evidence="2" id="KW-0675">Receptor</keyword>
<dbReference type="EMBL" id="CP002390">
    <property type="protein sequence ID" value="EFE28784.2"/>
    <property type="molecule type" value="Genomic_DNA"/>
</dbReference>
<dbReference type="SUPFAM" id="SSF53850">
    <property type="entry name" value="Periplasmic binding protein-like II"/>
    <property type="match status" value="1"/>
</dbReference>